<protein>
    <recommendedName>
        <fullName evidence="4">Secreted protein</fullName>
    </recommendedName>
</protein>
<feature type="chain" id="PRO_5045923134" description="Secreted protein" evidence="1">
    <location>
        <begin position="26"/>
        <end position="96"/>
    </location>
</feature>
<reference evidence="2 3" key="1">
    <citation type="submission" date="2024-03" db="EMBL/GenBank/DDBJ databases">
        <title>Actinomycetospora sp. OC33-EN07, a novel actinomycete isolated from wild orchid (Aerides multiflora).</title>
        <authorList>
            <person name="Suriyachadkun C."/>
        </authorList>
    </citation>
    <scope>NUCLEOTIDE SEQUENCE [LARGE SCALE GENOMIC DNA]</scope>
    <source>
        <strain evidence="2 3">OC33-EN07</strain>
    </source>
</reference>
<evidence type="ECO:0000256" key="1">
    <source>
        <dbReference type="SAM" id="SignalP"/>
    </source>
</evidence>
<keyword evidence="3" id="KW-1185">Reference proteome</keyword>
<organism evidence="2 3">
    <name type="scientific">Actinomycetospora flava</name>
    <dbReference type="NCBI Taxonomy" id="3129232"/>
    <lineage>
        <taxon>Bacteria</taxon>
        <taxon>Bacillati</taxon>
        <taxon>Actinomycetota</taxon>
        <taxon>Actinomycetes</taxon>
        <taxon>Pseudonocardiales</taxon>
        <taxon>Pseudonocardiaceae</taxon>
        <taxon>Actinomycetospora</taxon>
    </lineage>
</organism>
<sequence>MLKKLGLVTVGVSAALVAAAPLASAHESSGGDCNLDSEHGDYGVERCSTVGEGNGQGNVLNGTELPVPDAPALPELPNLGEILGQLPDLSNVPIQV</sequence>
<evidence type="ECO:0000313" key="3">
    <source>
        <dbReference type="Proteomes" id="UP001369736"/>
    </source>
</evidence>
<evidence type="ECO:0000313" key="2">
    <source>
        <dbReference type="EMBL" id="MEJ2860902.1"/>
    </source>
</evidence>
<dbReference type="EMBL" id="JBBEGM010000002">
    <property type="protein sequence ID" value="MEJ2860902.1"/>
    <property type="molecule type" value="Genomic_DNA"/>
</dbReference>
<accession>A0ABU8M2S2</accession>
<comment type="caution">
    <text evidence="2">The sequence shown here is derived from an EMBL/GenBank/DDBJ whole genome shotgun (WGS) entry which is preliminary data.</text>
</comment>
<proteinExistence type="predicted"/>
<keyword evidence="1" id="KW-0732">Signal</keyword>
<evidence type="ECO:0008006" key="4">
    <source>
        <dbReference type="Google" id="ProtNLM"/>
    </source>
</evidence>
<dbReference type="Proteomes" id="UP001369736">
    <property type="component" value="Unassembled WGS sequence"/>
</dbReference>
<gene>
    <name evidence="2" type="ORF">WCD58_07035</name>
</gene>
<name>A0ABU8M2S2_9PSEU</name>
<feature type="signal peptide" evidence="1">
    <location>
        <begin position="1"/>
        <end position="25"/>
    </location>
</feature>
<dbReference type="RefSeq" id="WP_337701007.1">
    <property type="nucleotide sequence ID" value="NZ_JBBEGM010000002.1"/>
</dbReference>